<feature type="transmembrane region" description="Helical" evidence="1">
    <location>
        <begin position="46"/>
        <end position="74"/>
    </location>
</feature>
<feature type="transmembrane region" description="Helical" evidence="1">
    <location>
        <begin position="160"/>
        <end position="184"/>
    </location>
</feature>
<dbReference type="Pfam" id="PF09835">
    <property type="entry name" value="DUF2062"/>
    <property type="match status" value="1"/>
</dbReference>
<dbReference type="InterPro" id="IPR018639">
    <property type="entry name" value="DUF2062"/>
</dbReference>
<evidence type="ECO:0000313" key="4">
    <source>
        <dbReference type="Proteomes" id="UP000198539"/>
    </source>
</evidence>
<dbReference type="Proteomes" id="UP000198539">
    <property type="component" value="Unassembled WGS sequence"/>
</dbReference>
<keyword evidence="1" id="KW-0812">Transmembrane</keyword>
<keyword evidence="4" id="KW-1185">Reference proteome</keyword>
<dbReference type="EMBL" id="FNOM01000007">
    <property type="protein sequence ID" value="SDX31680.1"/>
    <property type="molecule type" value="Genomic_DNA"/>
</dbReference>
<gene>
    <name evidence="3" type="ORF">SAMN04488238_10785</name>
</gene>
<organism evidence="3 4">
    <name type="scientific">Roseicitreum antarcticum</name>
    <dbReference type="NCBI Taxonomy" id="564137"/>
    <lineage>
        <taxon>Bacteria</taxon>
        <taxon>Pseudomonadati</taxon>
        <taxon>Pseudomonadota</taxon>
        <taxon>Alphaproteobacteria</taxon>
        <taxon>Rhodobacterales</taxon>
        <taxon>Paracoccaceae</taxon>
        <taxon>Roseicitreum</taxon>
    </lineage>
</organism>
<protein>
    <recommendedName>
        <fullName evidence="2">DUF2062 domain-containing protein</fullName>
    </recommendedName>
</protein>
<keyword evidence="1" id="KW-0472">Membrane</keyword>
<accession>A0A1H3APJ9</accession>
<proteinExistence type="predicted"/>
<dbReference type="OrthoDB" id="7360463at2"/>
<evidence type="ECO:0000313" key="3">
    <source>
        <dbReference type="EMBL" id="SDX31680.1"/>
    </source>
</evidence>
<evidence type="ECO:0000259" key="2">
    <source>
        <dbReference type="Pfam" id="PF09835"/>
    </source>
</evidence>
<feature type="domain" description="DUF2062" evidence="2">
    <location>
        <begin position="27"/>
        <end position="193"/>
    </location>
</feature>
<dbReference type="PANTHER" id="PTHR40547">
    <property type="entry name" value="SLL0298 PROTEIN"/>
    <property type="match status" value="1"/>
</dbReference>
<dbReference type="PANTHER" id="PTHR40547:SF1">
    <property type="entry name" value="SLL0298 PROTEIN"/>
    <property type="match status" value="1"/>
</dbReference>
<reference evidence="3 4" key="1">
    <citation type="submission" date="2016-10" db="EMBL/GenBank/DDBJ databases">
        <authorList>
            <person name="de Groot N.N."/>
        </authorList>
    </citation>
    <scope>NUCLEOTIDE SEQUENCE [LARGE SCALE GENOMIC DNA]</scope>
    <source>
        <strain evidence="3 4">CGMCC 1.8894</strain>
    </source>
</reference>
<sequence length="216" mass="24219">MLFKRRTKRSLKEWLAMLFYPKGGWMRAASYVSHRLRRLPDSPERIAKGIGAGICISFTPLFGLHFLGAALIAWLVRGNILASLLATFFGNPLTFPIIFAASTELGSVLLGAPEALHLSQLTMAFGQATGELSANFWALVSGSPLHWERFFRFFHEVFLPYLLGGLVAGSVAGVIGYFVSLPLIRAYQARRRKKMRERFERVRQQKAVQLSGERDS</sequence>
<dbReference type="AlphaFoldDB" id="A0A1H3APJ9"/>
<evidence type="ECO:0000256" key="1">
    <source>
        <dbReference type="SAM" id="Phobius"/>
    </source>
</evidence>
<keyword evidence="1" id="KW-1133">Transmembrane helix</keyword>
<name>A0A1H3APJ9_9RHOB</name>
<dbReference type="STRING" id="564137.SAMN04488238_10785"/>